<dbReference type="AlphaFoldDB" id="A0A1V9ZUP0"/>
<protein>
    <recommendedName>
        <fullName evidence="2">Cyclin-like domain-containing protein</fullName>
    </recommendedName>
</protein>
<evidence type="ECO:0000259" key="2">
    <source>
        <dbReference type="SMART" id="SM00385"/>
    </source>
</evidence>
<evidence type="ECO:0000313" key="3">
    <source>
        <dbReference type="EMBL" id="OQS01738.1"/>
    </source>
</evidence>
<dbReference type="SUPFAM" id="SSF47954">
    <property type="entry name" value="Cyclin-like"/>
    <property type="match status" value="2"/>
</dbReference>
<dbReference type="Pfam" id="PF00134">
    <property type="entry name" value="Cyclin_N"/>
    <property type="match status" value="1"/>
</dbReference>
<dbReference type="InterPro" id="IPR013763">
    <property type="entry name" value="Cyclin-like_dom"/>
</dbReference>
<dbReference type="OrthoDB" id="10264655at2759"/>
<evidence type="ECO:0000256" key="1">
    <source>
        <dbReference type="RuleBase" id="RU000383"/>
    </source>
</evidence>
<dbReference type="GO" id="GO:0016538">
    <property type="term" value="F:cyclin-dependent protein serine/threonine kinase regulator activity"/>
    <property type="evidence" value="ECO:0007669"/>
    <property type="project" value="InterPro"/>
</dbReference>
<keyword evidence="1" id="KW-0195">Cyclin</keyword>
<reference evidence="3 4" key="1">
    <citation type="journal article" date="2014" name="Genome Biol. Evol.">
        <title>The secreted proteins of Achlya hypogyna and Thraustotheca clavata identify the ancestral oomycete secretome and reveal gene acquisitions by horizontal gene transfer.</title>
        <authorList>
            <person name="Misner I."/>
            <person name="Blouin N."/>
            <person name="Leonard G."/>
            <person name="Richards T.A."/>
            <person name="Lane C.E."/>
        </authorList>
    </citation>
    <scope>NUCLEOTIDE SEQUENCE [LARGE SCALE GENOMIC DNA]</scope>
    <source>
        <strain evidence="3 4">ATCC 48635</strain>
    </source>
</reference>
<dbReference type="STRING" id="1202772.A0A1V9ZUP0"/>
<dbReference type="PANTHER" id="PTHR10026">
    <property type="entry name" value="CYCLIN"/>
    <property type="match status" value="1"/>
</dbReference>
<dbReference type="GO" id="GO:0006357">
    <property type="term" value="P:regulation of transcription by RNA polymerase II"/>
    <property type="evidence" value="ECO:0007669"/>
    <property type="project" value="InterPro"/>
</dbReference>
<feature type="domain" description="Cyclin-like" evidence="2">
    <location>
        <begin position="49"/>
        <end position="149"/>
    </location>
</feature>
<dbReference type="CDD" id="cd20546">
    <property type="entry name" value="CYCLIN_SpCG1C_ScCTK2-like_rpt2"/>
    <property type="match status" value="1"/>
</dbReference>
<sequence>MASGGLVSVPAMANESEWLFDGAATPVTPSTLQGYSWSQEHRLRESTAHLIVDLAQRLHMPRATGVTALVYMNRFFCVHAFQDHDRYLVGAACVYVASKTTECAMKLTDFTERTLMLVDDCRDKKSMPAASEVEHVKAKIRQYEVIILNTLSYELVVANPYHLVMLKLELVQAILNMPYEEVRDVAWLFATDAVKSIVGVQHTMEEIAAGAVYLSYLFHRIPRDTTACDSDRPWWTVLGLSGSDLDFVSKSLLGLYQHRRKRSPAALQRLFDEYPTAYRSTR</sequence>
<proteinExistence type="inferred from homology"/>
<evidence type="ECO:0000313" key="4">
    <source>
        <dbReference type="Proteomes" id="UP000243579"/>
    </source>
</evidence>
<dbReference type="Proteomes" id="UP000243579">
    <property type="component" value="Unassembled WGS sequence"/>
</dbReference>
<dbReference type="Gene3D" id="1.10.472.10">
    <property type="entry name" value="Cyclin-like"/>
    <property type="match status" value="2"/>
</dbReference>
<dbReference type="InterPro" id="IPR006671">
    <property type="entry name" value="Cyclin_N"/>
</dbReference>
<name>A0A1V9ZUP0_ACHHY</name>
<organism evidence="3 4">
    <name type="scientific">Achlya hypogyna</name>
    <name type="common">Oomycete</name>
    <name type="synonym">Protoachlya hypogyna</name>
    <dbReference type="NCBI Taxonomy" id="1202772"/>
    <lineage>
        <taxon>Eukaryota</taxon>
        <taxon>Sar</taxon>
        <taxon>Stramenopiles</taxon>
        <taxon>Oomycota</taxon>
        <taxon>Saprolegniomycetes</taxon>
        <taxon>Saprolegniales</taxon>
        <taxon>Achlyaceae</taxon>
        <taxon>Achlya</taxon>
    </lineage>
</organism>
<comment type="similarity">
    <text evidence="1">Belongs to the cyclin family.</text>
</comment>
<dbReference type="InterPro" id="IPR043198">
    <property type="entry name" value="Cyclin/Ssn8"/>
</dbReference>
<accession>A0A1V9ZUP0</accession>
<comment type="caution">
    <text evidence="3">The sequence shown here is derived from an EMBL/GenBank/DDBJ whole genome shotgun (WGS) entry which is preliminary data.</text>
</comment>
<dbReference type="InterPro" id="IPR036915">
    <property type="entry name" value="Cyclin-like_sf"/>
</dbReference>
<dbReference type="EMBL" id="JNBR01000001">
    <property type="protein sequence ID" value="OQS01738.1"/>
    <property type="molecule type" value="Genomic_DNA"/>
</dbReference>
<dbReference type="SMART" id="SM00385">
    <property type="entry name" value="CYCLIN"/>
    <property type="match status" value="1"/>
</dbReference>
<keyword evidence="4" id="KW-1185">Reference proteome</keyword>
<gene>
    <name evidence="3" type="ORF">ACHHYP_00274</name>
</gene>